<comment type="caution">
    <text evidence="9">The sequence shown here is derived from an EMBL/GenBank/DDBJ whole genome shotgun (WGS) entry which is preliminary data.</text>
</comment>
<gene>
    <name evidence="9" type="ORF">CDIOL_05140</name>
</gene>
<evidence type="ECO:0000256" key="3">
    <source>
        <dbReference type="ARBA" id="ARBA00022490"/>
    </source>
</evidence>
<protein>
    <submittedName>
        <fullName evidence="9">PTS mannose transporter subunit IID</fullName>
    </submittedName>
</protein>
<evidence type="ECO:0000313" key="9">
    <source>
        <dbReference type="EMBL" id="GEA29591.1"/>
    </source>
</evidence>
<dbReference type="Proteomes" id="UP000325212">
    <property type="component" value="Unassembled WGS sequence"/>
</dbReference>
<evidence type="ECO:0000256" key="7">
    <source>
        <dbReference type="ARBA" id="ARBA00022777"/>
    </source>
</evidence>
<dbReference type="Pfam" id="PF03830">
    <property type="entry name" value="PTSIIB_sorb"/>
    <property type="match status" value="1"/>
</dbReference>
<dbReference type="GO" id="GO:0009401">
    <property type="term" value="P:phosphoenolpyruvate-dependent sugar phosphotransferase system"/>
    <property type="evidence" value="ECO:0007669"/>
    <property type="project" value="UniProtKB-KW"/>
</dbReference>
<sequence length="159" mass="17463">MLNIVLTRIDDRLIHGQVATAWSKITKATKIIVVDDAVAQDSFMQMVLKSAAPSSLKVEIYGVDDAVEILNKDDDGEKILVLVKAPMTVLSLVKAGIGIKELNLGGMGARQGRKQLYKNISVSDEEREAFIELIRCGVNVFMQIVPDAKQIALDKLLKK</sequence>
<evidence type="ECO:0000259" key="8">
    <source>
        <dbReference type="PROSITE" id="PS51101"/>
    </source>
</evidence>
<dbReference type="GO" id="GO:0008982">
    <property type="term" value="F:protein-N(PI)-phosphohistidine-sugar phosphotransferase activity"/>
    <property type="evidence" value="ECO:0007669"/>
    <property type="project" value="InterPro"/>
</dbReference>
<dbReference type="SUPFAM" id="SSF52728">
    <property type="entry name" value="PTS IIb component"/>
    <property type="match status" value="1"/>
</dbReference>
<feature type="domain" description="PTS EIIB type-4" evidence="8">
    <location>
        <begin position="1"/>
        <end position="159"/>
    </location>
</feature>
<dbReference type="GO" id="GO:0016301">
    <property type="term" value="F:kinase activity"/>
    <property type="evidence" value="ECO:0007669"/>
    <property type="project" value="UniProtKB-KW"/>
</dbReference>
<evidence type="ECO:0000256" key="1">
    <source>
        <dbReference type="ARBA" id="ARBA00004496"/>
    </source>
</evidence>
<keyword evidence="2" id="KW-0813">Transport</keyword>
<proteinExistence type="predicted"/>
<dbReference type="AlphaFoldDB" id="A0AAV3VXD0"/>
<keyword evidence="3" id="KW-0963">Cytoplasm</keyword>
<comment type="subcellular location">
    <subcellularLocation>
        <location evidence="1">Cytoplasm</location>
    </subcellularLocation>
</comment>
<organism evidence="9 10">
    <name type="scientific">Clostridium diolis</name>
    <dbReference type="NCBI Taxonomy" id="223919"/>
    <lineage>
        <taxon>Bacteria</taxon>
        <taxon>Bacillati</taxon>
        <taxon>Bacillota</taxon>
        <taxon>Clostridia</taxon>
        <taxon>Eubacteriales</taxon>
        <taxon>Clostridiaceae</taxon>
        <taxon>Clostridium</taxon>
    </lineage>
</organism>
<evidence type="ECO:0000256" key="2">
    <source>
        <dbReference type="ARBA" id="ARBA00022448"/>
    </source>
</evidence>
<keyword evidence="7" id="KW-0418">Kinase</keyword>
<dbReference type="PROSITE" id="PS51101">
    <property type="entry name" value="PTS_EIIB_TYPE_4"/>
    <property type="match status" value="1"/>
</dbReference>
<dbReference type="GO" id="GO:0005737">
    <property type="term" value="C:cytoplasm"/>
    <property type="evidence" value="ECO:0007669"/>
    <property type="project" value="UniProtKB-SubCell"/>
</dbReference>
<dbReference type="Gene3D" id="3.40.35.10">
    <property type="entry name" value="Phosphotransferase system, sorbose subfamily IIB component"/>
    <property type="match status" value="1"/>
</dbReference>
<dbReference type="GeneID" id="66347448"/>
<keyword evidence="6" id="KW-0598">Phosphotransferase system</keyword>
<keyword evidence="10" id="KW-1185">Reference proteome</keyword>
<name>A0AAV3VXD0_9CLOT</name>
<dbReference type="RefSeq" id="WP_039769910.1">
    <property type="nucleotide sequence ID" value="NZ_BJLA01000001.1"/>
</dbReference>
<accession>A0AAV3VXD0</accession>
<dbReference type="InterPro" id="IPR036667">
    <property type="entry name" value="PTS_IIB_sorbose-sp_sf"/>
</dbReference>
<evidence type="ECO:0000256" key="6">
    <source>
        <dbReference type="ARBA" id="ARBA00022683"/>
    </source>
</evidence>
<dbReference type="InterPro" id="IPR004720">
    <property type="entry name" value="PTS_IIB_sorbose-sp"/>
</dbReference>
<reference evidence="9 10" key="1">
    <citation type="submission" date="2019-06" db="EMBL/GenBank/DDBJ databases">
        <title>Draft genome sequence of Clostridium diolis DSM 15410.</title>
        <authorList>
            <person name="Kobayashi H."/>
            <person name="Tanizawa Y."/>
            <person name="Tohno M."/>
        </authorList>
    </citation>
    <scope>NUCLEOTIDE SEQUENCE [LARGE SCALE GENOMIC DNA]</scope>
    <source>
        <strain evidence="9 10">DSM 15410</strain>
    </source>
</reference>
<keyword evidence="4" id="KW-0762">Sugar transport</keyword>
<dbReference type="EMBL" id="BJLA01000001">
    <property type="protein sequence ID" value="GEA29591.1"/>
    <property type="molecule type" value="Genomic_DNA"/>
</dbReference>
<evidence type="ECO:0000313" key="10">
    <source>
        <dbReference type="Proteomes" id="UP000325212"/>
    </source>
</evidence>
<evidence type="ECO:0000256" key="5">
    <source>
        <dbReference type="ARBA" id="ARBA00022679"/>
    </source>
</evidence>
<keyword evidence="5" id="KW-0808">Transferase</keyword>
<evidence type="ECO:0000256" key="4">
    <source>
        <dbReference type="ARBA" id="ARBA00022597"/>
    </source>
</evidence>